<proteinExistence type="predicted"/>
<feature type="region of interest" description="Disordered" evidence="8">
    <location>
        <begin position="96"/>
        <end position="127"/>
    </location>
</feature>
<dbReference type="InterPro" id="IPR001412">
    <property type="entry name" value="aa-tRNA-synth_I_CS"/>
</dbReference>
<keyword evidence="3" id="KW-0547">Nucleotide-binding</keyword>
<evidence type="ECO:0000256" key="3">
    <source>
        <dbReference type="ARBA" id="ARBA00022741"/>
    </source>
</evidence>
<evidence type="ECO:0000256" key="4">
    <source>
        <dbReference type="ARBA" id="ARBA00022840"/>
    </source>
</evidence>
<dbReference type="GO" id="GO:0009791">
    <property type="term" value="P:post-embryonic development"/>
    <property type="evidence" value="ECO:0007669"/>
    <property type="project" value="UniProtKB-ARBA"/>
</dbReference>
<evidence type="ECO:0000256" key="6">
    <source>
        <dbReference type="ARBA" id="ARBA00023146"/>
    </source>
</evidence>
<keyword evidence="10" id="KW-1185">Reference proteome</keyword>
<keyword evidence="2 11" id="KW-0436">Ligase</keyword>
<keyword evidence="5" id="KW-0648">Protein biosynthesis</keyword>
<dbReference type="OrthoDB" id="629407at2759"/>
<dbReference type="PANTHER" id="PTHR11946:SF113">
    <property type="entry name" value="VALINE--TRNA LIGASE"/>
    <property type="match status" value="1"/>
</dbReference>
<dbReference type="Pfam" id="PF00133">
    <property type="entry name" value="tRNA-synt_1"/>
    <property type="match status" value="1"/>
</dbReference>
<evidence type="ECO:0000313" key="11">
    <source>
        <dbReference type="RefSeq" id="XP_056862515.1"/>
    </source>
</evidence>
<dbReference type="PROSITE" id="PS00178">
    <property type="entry name" value="AA_TRNA_LIGASE_I"/>
    <property type="match status" value="1"/>
</dbReference>
<feature type="domain" description="Aminoacyl-tRNA synthetase class Ia" evidence="9">
    <location>
        <begin position="153"/>
        <end position="221"/>
    </location>
</feature>
<sequence>MTYPLIVPAKPSALLINQNGEKGVSSSKAVSGEYMSKKLKGNAVVSSDQVLFFRDVGPQEGESSFRLLLFDEQVYSKASKKLKALEKAKLGAELKAKQSKDVSKKSTKKSSQRDAHEENPEDFVDPETPVCERKQLSLQMAKQYSPAAVERAWYAWWEKAGFFTADAKSSKPAFVIVLPPPNVTGLLHIGHALTTAIQLLMQDLIIRWKRMSGFKALWVPGRAGPEIFGALFKIKIKTLIFYLIIKELFLCFF</sequence>
<evidence type="ECO:0000256" key="1">
    <source>
        <dbReference type="ARBA" id="ARBA00013169"/>
    </source>
</evidence>
<dbReference type="GO" id="GO:0004832">
    <property type="term" value="F:valine-tRNA ligase activity"/>
    <property type="evidence" value="ECO:0007669"/>
    <property type="project" value="UniProtKB-EC"/>
</dbReference>
<dbReference type="Proteomes" id="UP000504610">
    <property type="component" value="Chromosome 3"/>
</dbReference>
<dbReference type="KEGG" id="rsz:108845956"/>
<dbReference type="InterPro" id="IPR002303">
    <property type="entry name" value="Valyl-tRNA_ligase"/>
</dbReference>
<keyword evidence="6" id="KW-0030">Aminoacyl-tRNA synthetase</keyword>
<reference evidence="10" key="1">
    <citation type="journal article" date="2019" name="Database">
        <title>The radish genome database (RadishGD): an integrated information resource for radish genomics.</title>
        <authorList>
            <person name="Yu H.J."/>
            <person name="Baek S."/>
            <person name="Lee Y.J."/>
            <person name="Cho A."/>
            <person name="Mun J.H."/>
        </authorList>
    </citation>
    <scope>NUCLEOTIDE SEQUENCE [LARGE SCALE GENOMIC DNA]</scope>
    <source>
        <strain evidence="10">cv. WK10039</strain>
    </source>
</reference>
<accession>A0A9W3DFB3</accession>
<name>A0A9W3DFB3_RAPSA</name>
<dbReference type="RefSeq" id="XP_056862515.1">
    <property type="nucleotide sequence ID" value="XM_057006535.1"/>
</dbReference>
<evidence type="ECO:0000259" key="9">
    <source>
        <dbReference type="Pfam" id="PF00133"/>
    </source>
</evidence>
<evidence type="ECO:0000256" key="2">
    <source>
        <dbReference type="ARBA" id="ARBA00022598"/>
    </source>
</evidence>
<dbReference type="GO" id="GO:0006438">
    <property type="term" value="P:valyl-tRNA aminoacylation"/>
    <property type="evidence" value="ECO:0007669"/>
    <property type="project" value="InterPro"/>
</dbReference>
<dbReference type="GO" id="GO:0005829">
    <property type="term" value="C:cytosol"/>
    <property type="evidence" value="ECO:0007669"/>
    <property type="project" value="TreeGrafter"/>
</dbReference>
<dbReference type="GeneID" id="108845956"/>
<evidence type="ECO:0000256" key="8">
    <source>
        <dbReference type="SAM" id="MobiDB-lite"/>
    </source>
</evidence>
<dbReference type="PANTHER" id="PTHR11946">
    <property type="entry name" value="VALYL-TRNA SYNTHETASES"/>
    <property type="match status" value="1"/>
</dbReference>
<evidence type="ECO:0000256" key="7">
    <source>
        <dbReference type="ARBA" id="ARBA00029936"/>
    </source>
</evidence>
<dbReference type="InterPro" id="IPR014729">
    <property type="entry name" value="Rossmann-like_a/b/a_fold"/>
</dbReference>
<gene>
    <name evidence="11" type="primary">LOC108845956</name>
</gene>
<dbReference type="EC" id="6.1.1.9" evidence="1"/>
<organism evidence="10 11">
    <name type="scientific">Raphanus sativus</name>
    <name type="common">Radish</name>
    <name type="synonym">Raphanus raphanistrum var. sativus</name>
    <dbReference type="NCBI Taxonomy" id="3726"/>
    <lineage>
        <taxon>Eukaryota</taxon>
        <taxon>Viridiplantae</taxon>
        <taxon>Streptophyta</taxon>
        <taxon>Embryophyta</taxon>
        <taxon>Tracheophyta</taxon>
        <taxon>Spermatophyta</taxon>
        <taxon>Magnoliopsida</taxon>
        <taxon>eudicotyledons</taxon>
        <taxon>Gunneridae</taxon>
        <taxon>Pentapetalae</taxon>
        <taxon>rosids</taxon>
        <taxon>malvids</taxon>
        <taxon>Brassicales</taxon>
        <taxon>Brassicaceae</taxon>
        <taxon>Brassiceae</taxon>
        <taxon>Raphanus</taxon>
    </lineage>
</organism>
<evidence type="ECO:0000256" key="5">
    <source>
        <dbReference type="ARBA" id="ARBA00022917"/>
    </source>
</evidence>
<protein>
    <recommendedName>
        <fullName evidence="1">valine--tRNA ligase</fullName>
        <ecNumber evidence="1">6.1.1.9</ecNumber>
    </recommendedName>
    <alternativeName>
        <fullName evidence="7">Valyl-tRNA synthetase</fullName>
    </alternativeName>
</protein>
<reference evidence="11" key="2">
    <citation type="submission" date="2025-08" db="UniProtKB">
        <authorList>
            <consortium name="RefSeq"/>
        </authorList>
    </citation>
    <scope>IDENTIFICATION</scope>
    <source>
        <tissue evidence="11">Leaf</tissue>
    </source>
</reference>
<evidence type="ECO:0000313" key="10">
    <source>
        <dbReference type="Proteomes" id="UP000504610"/>
    </source>
</evidence>
<dbReference type="GO" id="GO:0005524">
    <property type="term" value="F:ATP binding"/>
    <property type="evidence" value="ECO:0007669"/>
    <property type="project" value="UniProtKB-KW"/>
</dbReference>
<dbReference type="AlphaFoldDB" id="A0A9W3DFB3"/>
<dbReference type="SUPFAM" id="SSF52374">
    <property type="entry name" value="Nucleotidylyl transferase"/>
    <property type="match status" value="1"/>
</dbReference>
<keyword evidence="4" id="KW-0067">ATP-binding</keyword>
<dbReference type="InterPro" id="IPR002300">
    <property type="entry name" value="aa-tRNA-synth_Ia"/>
</dbReference>
<dbReference type="Gene3D" id="3.40.50.620">
    <property type="entry name" value="HUPs"/>
    <property type="match status" value="1"/>
</dbReference>
<dbReference type="GO" id="GO:0048608">
    <property type="term" value="P:reproductive structure development"/>
    <property type="evidence" value="ECO:0007669"/>
    <property type="project" value="UniProtKB-ARBA"/>
</dbReference>